<evidence type="ECO:0000259" key="2">
    <source>
        <dbReference type="PROSITE" id="PS50206"/>
    </source>
</evidence>
<dbReference type="PROSITE" id="PS50206">
    <property type="entry name" value="RHODANESE_3"/>
    <property type="match status" value="1"/>
</dbReference>
<feature type="region of interest" description="Disordered" evidence="1">
    <location>
        <begin position="68"/>
        <end position="89"/>
    </location>
</feature>
<feature type="compositionally biased region" description="Low complexity" evidence="1">
    <location>
        <begin position="68"/>
        <end position="86"/>
    </location>
</feature>
<feature type="domain" description="Rhodanese" evidence="2">
    <location>
        <begin position="295"/>
        <end position="416"/>
    </location>
</feature>
<dbReference type="AlphaFoldDB" id="A0A2P2JVI0"/>
<organism evidence="3">
    <name type="scientific">Rhizophora mucronata</name>
    <name type="common">Asiatic mangrove</name>
    <dbReference type="NCBI Taxonomy" id="61149"/>
    <lineage>
        <taxon>Eukaryota</taxon>
        <taxon>Viridiplantae</taxon>
        <taxon>Streptophyta</taxon>
        <taxon>Embryophyta</taxon>
        <taxon>Tracheophyta</taxon>
        <taxon>Spermatophyta</taxon>
        <taxon>Magnoliopsida</taxon>
        <taxon>eudicotyledons</taxon>
        <taxon>Gunneridae</taxon>
        <taxon>Pentapetalae</taxon>
        <taxon>rosids</taxon>
        <taxon>fabids</taxon>
        <taxon>Malpighiales</taxon>
        <taxon>Rhizophoraceae</taxon>
        <taxon>Rhizophora</taxon>
    </lineage>
</organism>
<protein>
    <recommendedName>
        <fullName evidence="2">Rhodanese domain-containing protein</fullName>
    </recommendedName>
</protein>
<dbReference type="InterPro" id="IPR044690">
    <property type="entry name" value="CAS_plant"/>
</dbReference>
<dbReference type="Gene3D" id="3.40.250.10">
    <property type="entry name" value="Rhodanese-like domain"/>
    <property type="match status" value="1"/>
</dbReference>
<dbReference type="InterPro" id="IPR036873">
    <property type="entry name" value="Rhodanese-like_dom_sf"/>
</dbReference>
<accession>A0A2P2JVI0</accession>
<proteinExistence type="predicted"/>
<dbReference type="InterPro" id="IPR001763">
    <property type="entry name" value="Rhodanese-like_dom"/>
</dbReference>
<name>A0A2P2JVI0_RHIMU</name>
<evidence type="ECO:0000313" key="3">
    <source>
        <dbReference type="EMBL" id="MBW97461.1"/>
    </source>
</evidence>
<dbReference type="EMBL" id="GGEC01016978">
    <property type="protein sequence ID" value="MBW97461.1"/>
    <property type="molecule type" value="Transcribed_RNA"/>
</dbReference>
<sequence length="450" mass="48221">MGLQVSYNWPKKFHHFATVNFSSHQSSHNHHDQTFNNRKRPQKYCTGTGAGRVEMALRSSVTARLCLPSSPSAPSSSSSPPSSSASKATFLRPPLRPISASLPITSTATLLALSTSPHEAKAFTLSKEQIFSSVTEVERTIDQVQEVGSSVLETTERILGFLRDALKPGIDVALPIAKQAGEQALKVASPAISEASKKAQEAIESTGIDTKPVLSAAKKAADAAQQTGTVIEKAKPIASTTFETISTTDPFVIVGTAGAAFFVYLLLPSIWSAVSYSLRGYKGELSPAQTLDLISSKDHLLIDIRSEKDKEKAGIPRLPSSAKNKMIAVPLEELPSKLRGLVRSVKKVEAELAALKISHLKKVNKGSNIVIMDMYTDSAKMVARTLTSLGFKNCWIVADGFSGSRGWLQSRLGADSYNVSFAEVISPSRIIPAAAKRFGTTNTKLLPGAD</sequence>
<dbReference type="CDD" id="cd00158">
    <property type="entry name" value="RHOD"/>
    <property type="match status" value="1"/>
</dbReference>
<dbReference type="GO" id="GO:0009704">
    <property type="term" value="P:de-etiolation"/>
    <property type="evidence" value="ECO:0007669"/>
    <property type="project" value="InterPro"/>
</dbReference>
<feature type="region of interest" description="Disordered" evidence="1">
    <location>
        <begin position="24"/>
        <end position="46"/>
    </location>
</feature>
<dbReference type="PANTHER" id="PTHR34209:SF1">
    <property type="entry name" value="CALCIUM SENSING RECEPTOR, CHLOROPLASTIC"/>
    <property type="match status" value="1"/>
</dbReference>
<dbReference type="SUPFAM" id="SSF52821">
    <property type="entry name" value="Rhodanese/Cell cycle control phosphatase"/>
    <property type="match status" value="1"/>
</dbReference>
<dbReference type="GO" id="GO:0071277">
    <property type="term" value="P:cellular response to calcium ion"/>
    <property type="evidence" value="ECO:0007669"/>
    <property type="project" value="InterPro"/>
</dbReference>
<reference evidence="3" key="1">
    <citation type="submission" date="2018-02" db="EMBL/GenBank/DDBJ databases">
        <title>Rhizophora mucronata_Transcriptome.</title>
        <authorList>
            <person name="Meera S.P."/>
            <person name="Sreeshan A."/>
            <person name="Augustine A."/>
        </authorList>
    </citation>
    <scope>NUCLEOTIDE SEQUENCE</scope>
    <source>
        <tissue evidence="3">Leaf</tissue>
    </source>
</reference>
<evidence type="ECO:0000256" key="1">
    <source>
        <dbReference type="SAM" id="MobiDB-lite"/>
    </source>
</evidence>
<dbReference type="GO" id="GO:0090333">
    <property type="term" value="P:regulation of stomatal closure"/>
    <property type="evidence" value="ECO:0007669"/>
    <property type="project" value="InterPro"/>
</dbReference>
<dbReference type="PANTHER" id="PTHR34209">
    <property type="entry name" value="RHODANESE/CELL CYCLE CONTROL PHOSPHATASE SUPERFAMILY PROTEIN"/>
    <property type="match status" value="1"/>
</dbReference>